<proteinExistence type="predicted"/>
<comment type="caution">
    <text evidence="1">The sequence shown here is derived from an EMBL/GenBank/DDBJ whole genome shotgun (WGS) entry which is preliminary data.</text>
</comment>
<dbReference type="RefSeq" id="XP_066674296.1">
    <property type="nucleotide sequence ID" value="XM_066804523.1"/>
</dbReference>
<evidence type="ECO:0000313" key="2">
    <source>
        <dbReference type="Proteomes" id="UP001433268"/>
    </source>
</evidence>
<evidence type="ECO:0000313" key="1">
    <source>
        <dbReference type="EMBL" id="KAK8093523.1"/>
    </source>
</evidence>
<name>A0ABR1XA90_9PEZI</name>
<reference evidence="1 2" key="1">
    <citation type="submission" date="2023-01" db="EMBL/GenBank/DDBJ databases">
        <title>Analysis of 21 Apiospora genomes using comparative genomics revels a genus with tremendous synthesis potential of carbohydrate active enzymes and secondary metabolites.</title>
        <authorList>
            <person name="Sorensen T."/>
        </authorList>
    </citation>
    <scope>NUCLEOTIDE SEQUENCE [LARGE SCALE GENOMIC DNA]</scope>
    <source>
        <strain evidence="1 2">CBS 114990</strain>
    </source>
</reference>
<accession>A0ABR1XA90</accession>
<gene>
    <name evidence="1" type="ORF">PG997_000208</name>
</gene>
<organism evidence="1 2">
    <name type="scientific">Apiospora hydei</name>
    <dbReference type="NCBI Taxonomy" id="1337664"/>
    <lineage>
        <taxon>Eukaryota</taxon>
        <taxon>Fungi</taxon>
        <taxon>Dikarya</taxon>
        <taxon>Ascomycota</taxon>
        <taxon>Pezizomycotina</taxon>
        <taxon>Sordariomycetes</taxon>
        <taxon>Xylariomycetidae</taxon>
        <taxon>Amphisphaeriales</taxon>
        <taxon>Apiosporaceae</taxon>
        <taxon>Apiospora</taxon>
    </lineage>
</organism>
<dbReference type="GeneID" id="92037583"/>
<dbReference type="EMBL" id="JAQQWN010000002">
    <property type="protein sequence ID" value="KAK8093523.1"/>
    <property type="molecule type" value="Genomic_DNA"/>
</dbReference>
<protein>
    <submittedName>
        <fullName evidence="1">Uncharacterized protein</fullName>
    </submittedName>
</protein>
<dbReference type="Proteomes" id="UP001433268">
    <property type="component" value="Unassembled WGS sequence"/>
</dbReference>
<keyword evidence="2" id="KW-1185">Reference proteome</keyword>
<sequence length="83" mass="9819">MWQPPQMEEGSRKVVKIHHKLVKSSEQLERALPKFLKPGERSYFEMRNDFYIIQIYKPKASNDEPVQQPKLDVVSEDAMGFRL</sequence>